<dbReference type="Proteomes" id="UP000199582">
    <property type="component" value="Unassembled WGS sequence"/>
</dbReference>
<evidence type="ECO:0000313" key="1">
    <source>
        <dbReference type="EMBL" id="SEL23619.1"/>
    </source>
</evidence>
<accession>A0A1H7NJW8</accession>
<proteinExistence type="predicted"/>
<organism evidence="1 2">
    <name type="scientific">Roseovarius azorensis</name>
    <dbReference type="NCBI Taxonomy" id="1287727"/>
    <lineage>
        <taxon>Bacteria</taxon>
        <taxon>Pseudomonadati</taxon>
        <taxon>Pseudomonadota</taxon>
        <taxon>Alphaproteobacteria</taxon>
        <taxon>Rhodobacterales</taxon>
        <taxon>Roseobacteraceae</taxon>
        <taxon>Roseovarius</taxon>
    </lineage>
</organism>
<protein>
    <submittedName>
        <fullName evidence="1">Uncharacterized protein</fullName>
    </submittedName>
</protein>
<keyword evidence="2" id="KW-1185">Reference proteome</keyword>
<gene>
    <name evidence="1" type="ORF">SAMN05443999_104158</name>
</gene>
<name>A0A1H7NJW8_9RHOB</name>
<sequence length="183" mass="20377">MICFGFGQVDAELSVYYQALRDGSRIEDAIRTRKRAIRRYLRHCQEIAGDRRILIKGLNTIALRNTGSLRTMIRNNLAPALGIAERDLADWLDQSGVTLALHGRINGEIAKALRQAAERMGLAYFDLRAATGIRRRSGLSRREFCGRSRDVHLRNLSKIENAVLLRSVGCGQGGCLQSEGRPG</sequence>
<evidence type="ECO:0000313" key="2">
    <source>
        <dbReference type="Proteomes" id="UP000199582"/>
    </source>
</evidence>
<reference evidence="1 2" key="1">
    <citation type="submission" date="2016-10" db="EMBL/GenBank/DDBJ databases">
        <authorList>
            <person name="de Groot N.N."/>
        </authorList>
    </citation>
    <scope>NUCLEOTIDE SEQUENCE [LARGE SCALE GENOMIC DNA]</scope>
    <source>
        <strain evidence="1 2">DSM 100674</strain>
    </source>
</reference>
<dbReference type="AlphaFoldDB" id="A0A1H7NJW8"/>
<dbReference type="EMBL" id="FOAG01000004">
    <property type="protein sequence ID" value="SEL23619.1"/>
    <property type="molecule type" value="Genomic_DNA"/>
</dbReference>